<evidence type="ECO:0008006" key="4">
    <source>
        <dbReference type="Google" id="ProtNLM"/>
    </source>
</evidence>
<organism evidence="2 3">
    <name type="scientific">Pseudoroseomonas cervicalis ATCC 49957</name>
    <dbReference type="NCBI Taxonomy" id="525371"/>
    <lineage>
        <taxon>Bacteria</taxon>
        <taxon>Pseudomonadati</taxon>
        <taxon>Pseudomonadota</taxon>
        <taxon>Alphaproteobacteria</taxon>
        <taxon>Acetobacterales</taxon>
        <taxon>Roseomonadaceae</taxon>
        <taxon>Roseomonas</taxon>
    </lineage>
</organism>
<dbReference type="EMBL" id="ADVL01000691">
    <property type="protein sequence ID" value="EFH10175.1"/>
    <property type="molecule type" value="Genomic_DNA"/>
</dbReference>
<evidence type="ECO:0000313" key="3">
    <source>
        <dbReference type="Proteomes" id="UP000005324"/>
    </source>
</evidence>
<feature type="signal peptide" evidence="1">
    <location>
        <begin position="1"/>
        <end position="25"/>
    </location>
</feature>
<keyword evidence="3" id="KW-1185">Reference proteome</keyword>
<reference evidence="2 3" key="1">
    <citation type="submission" date="2010-04" db="EMBL/GenBank/DDBJ databases">
        <authorList>
            <person name="Qin X."/>
            <person name="Bachman B."/>
            <person name="Battles P."/>
            <person name="Bell A."/>
            <person name="Bess C."/>
            <person name="Bickham C."/>
            <person name="Chaboub L."/>
            <person name="Chen D."/>
            <person name="Coyle M."/>
            <person name="Deiros D.R."/>
            <person name="Dinh H."/>
            <person name="Forbes L."/>
            <person name="Fowler G."/>
            <person name="Francisco L."/>
            <person name="Fu Q."/>
            <person name="Gubbala S."/>
            <person name="Hale W."/>
            <person name="Han Y."/>
            <person name="Hemphill L."/>
            <person name="Highlander S.K."/>
            <person name="Hirani K."/>
            <person name="Hogues M."/>
            <person name="Jackson L."/>
            <person name="Jakkamsetti A."/>
            <person name="Javaid M."/>
            <person name="Jiang H."/>
            <person name="Korchina V."/>
            <person name="Kovar C."/>
            <person name="Lara F."/>
            <person name="Lee S."/>
            <person name="Mata R."/>
            <person name="Mathew T."/>
            <person name="Moen C."/>
            <person name="Morales K."/>
            <person name="Munidasa M."/>
            <person name="Nazareth L."/>
            <person name="Ngo R."/>
            <person name="Nguyen L."/>
            <person name="Okwuonu G."/>
            <person name="Ongeri F."/>
            <person name="Patil S."/>
            <person name="Petrosino J."/>
            <person name="Pham C."/>
            <person name="Pham P."/>
            <person name="Pu L.-L."/>
            <person name="Puazo M."/>
            <person name="Raj R."/>
            <person name="Reid J."/>
            <person name="Rouhana J."/>
            <person name="Saada N."/>
            <person name="Shang Y."/>
            <person name="Simmons D."/>
            <person name="Thornton R."/>
            <person name="Warren J."/>
            <person name="Weissenberger G."/>
            <person name="Zhang J."/>
            <person name="Zhang L."/>
            <person name="Zhou C."/>
            <person name="Zhu D."/>
            <person name="Muzny D."/>
            <person name="Worley K."/>
            <person name="Gibbs R."/>
        </authorList>
    </citation>
    <scope>NUCLEOTIDE SEQUENCE [LARGE SCALE GENOMIC DNA]</scope>
    <source>
        <strain evidence="2 3">ATCC 49957</strain>
    </source>
</reference>
<comment type="caution">
    <text evidence="2">The sequence shown here is derived from an EMBL/GenBank/DDBJ whole genome shotgun (WGS) entry which is preliminary data.</text>
</comment>
<dbReference type="HOGENOM" id="CLU_138536_0_0_5"/>
<dbReference type="InterPro" id="IPR046150">
    <property type="entry name" value="DUF6152"/>
</dbReference>
<dbReference type="Pfam" id="PF19649">
    <property type="entry name" value="DUF6152"/>
    <property type="match status" value="1"/>
</dbReference>
<feature type="chain" id="PRO_5003075752" description="Tat pathway signal sequence domain protein" evidence="1">
    <location>
        <begin position="26"/>
        <end position="127"/>
    </location>
</feature>
<dbReference type="RefSeq" id="WP_007002634.1">
    <property type="nucleotide sequence ID" value="NZ_GG770777.1"/>
</dbReference>
<proteinExistence type="predicted"/>
<dbReference type="AlphaFoldDB" id="D5RR92"/>
<keyword evidence="1" id="KW-0732">Signal</keyword>
<dbReference type="OrthoDB" id="512581at2"/>
<dbReference type="Proteomes" id="UP000005324">
    <property type="component" value="Unassembled WGS sequence"/>
</dbReference>
<evidence type="ECO:0000313" key="2">
    <source>
        <dbReference type="EMBL" id="EFH10175.1"/>
    </source>
</evidence>
<gene>
    <name evidence="2" type="ORF">HMPREF0731_3604</name>
</gene>
<sequence>MTLPLPRRRLALGLPGLLLAAPALAHHGWSWAESEQTELSGTIEEIFIGPPHPRLTLRSDGTLWTVELGNPSQTRRAGFVEGSASVGDQARAIGNRARDTGERRLKAVRLEVGGRRYDLYPERIQGG</sequence>
<evidence type="ECO:0000256" key="1">
    <source>
        <dbReference type="SAM" id="SignalP"/>
    </source>
</evidence>
<name>D5RR92_9PROT</name>
<protein>
    <recommendedName>
        <fullName evidence="4">Tat pathway signal sequence domain protein</fullName>
    </recommendedName>
</protein>
<accession>D5RR92</accession>